<dbReference type="EMBL" id="LBWL01000027">
    <property type="protein sequence ID" value="KKR07336.1"/>
    <property type="molecule type" value="Genomic_DNA"/>
</dbReference>
<comment type="caution">
    <text evidence="2">The sequence shown here is derived from an EMBL/GenBank/DDBJ whole genome shotgun (WGS) entry which is preliminary data.</text>
</comment>
<evidence type="ECO:0000313" key="3">
    <source>
        <dbReference type="Proteomes" id="UP000033996"/>
    </source>
</evidence>
<sequence length="57" mass="6679">MVQEKSDFNLAPSVESDRMSVEEKDKRLHEFVAGLTPEERERMRKMLEVILAEDPCQ</sequence>
<evidence type="ECO:0000256" key="1">
    <source>
        <dbReference type="SAM" id="MobiDB-lite"/>
    </source>
</evidence>
<reference evidence="2 3" key="1">
    <citation type="journal article" date="2015" name="Nature">
        <title>rRNA introns, odd ribosomes, and small enigmatic genomes across a large radiation of phyla.</title>
        <authorList>
            <person name="Brown C.T."/>
            <person name="Hug L.A."/>
            <person name="Thomas B.C."/>
            <person name="Sharon I."/>
            <person name="Castelle C.J."/>
            <person name="Singh A."/>
            <person name="Wilkins M.J."/>
            <person name="Williams K.H."/>
            <person name="Banfield J.F."/>
        </authorList>
    </citation>
    <scope>NUCLEOTIDE SEQUENCE [LARGE SCALE GENOMIC DNA]</scope>
</reference>
<dbReference type="AlphaFoldDB" id="A0A837HRV5"/>
<feature type="region of interest" description="Disordered" evidence="1">
    <location>
        <begin position="1"/>
        <end position="23"/>
    </location>
</feature>
<accession>A0A837HRV5</accession>
<name>A0A837HRV5_9BACT</name>
<gene>
    <name evidence="2" type="ORF">UT35_C0027G0012</name>
</gene>
<dbReference type="Proteomes" id="UP000033996">
    <property type="component" value="Unassembled WGS sequence"/>
</dbReference>
<protein>
    <submittedName>
        <fullName evidence="2">Uncharacterized protein</fullName>
    </submittedName>
</protein>
<organism evidence="2 3">
    <name type="scientific">Candidatus Yanofskybacteria bacterium GW2011_GWD1_39_16</name>
    <dbReference type="NCBI Taxonomy" id="1619030"/>
    <lineage>
        <taxon>Bacteria</taxon>
        <taxon>Candidatus Yanofskyibacteriota</taxon>
    </lineage>
</organism>
<proteinExistence type="predicted"/>
<evidence type="ECO:0000313" key="2">
    <source>
        <dbReference type="EMBL" id="KKR07336.1"/>
    </source>
</evidence>